<dbReference type="Gene3D" id="1.10.760.10">
    <property type="entry name" value="Cytochrome c-like domain"/>
    <property type="match status" value="1"/>
</dbReference>
<evidence type="ECO:0000256" key="3">
    <source>
        <dbReference type="ARBA" id="ARBA00022723"/>
    </source>
</evidence>
<proteinExistence type="predicted"/>
<organism evidence="9 10">
    <name type="scientific">Noviherbaspirillum humi</name>
    <dbReference type="NCBI Taxonomy" id="1688639"/>
    <lineage>
        <taxon>Bacteria</taxon>
        <taxon>Pseudomonadati</taxon>
        <taxon>Pseudomonadota</taxon>
        <taxon>Betaproteobacteria</taxon>
        <taxon>Burkholderiales</taxon>
        <taxon>Oxalobacteraceae</taxon>
        <taxon>Noviherbaspirillum</taxon>
    </lineage>
</organism>
<dbReference type="GO" id="GO:0009055">
    <property type="term" value="F:electron transfer activity"/>
    <property type="evidence" value="ECO:0007669"/>
    <property type="project" value="InterPro"/>
</dbReference>
<keyword evidence="10" id="KW-1185">Reference proteome</keyword>
<evidence type="ECO:0000256" key="2">
    <source>
        <dbReference type="ARBA" id="ARBA00022617"/>
    </source>
</evidence>
<evidence type="ECO:0000256" key="6">
    <source>
        <dbReference type="PROSITE-ProRule" id="PRU00433"/>
    </source>
</evidence>
<protein>
    <submittedName>
        <fullName evidence="9">Cytochrome c553</fullName>
    </submittedName>
</protein>
<name>A0A239GKG9_9BURK</name>
<sequence length="131" mass="13699">MSPPTTRGRNKGHTGMKTLAKAALLAVSALSLNAYAAGDIKAGEAAATKYNCAACHGKDYNSPVDPSYPKLAGQHQDYLEHALIGYQRGGDGPNGRGNAIMGAQAKPLSQQDIRNIAAYLHSLPGALVLRK</sequence>
<accession>A0A239GKG9</accession>
<evidence type="ECO:0000259" key="8">
    <source>
        <dbReference type="PROSITE" id="PS51007"/>
    </source>
</evidence>
<keyword evidence="4" id="KW-0249">Electron transport</keyword>
<dbReference type="PANTHER" id="PTHR33751">
    <property type="entry name" value="CBB3-TYPE CYTOCHROME C OXIDASE SUBUNIT FIXP"/>
    <property type="match status" value="1"/>
</dbReference>
<dbReference type="EMBL" id="FZOT01000005">
    <property type="protein sequence ID" value="SNS68554.1"/>
    <property type="molecule type" value="Genomic_DNA"/>
</dbReference>
<dbReference type="SUPFAM" id="SSF46626">
    <property type="entry name" value="Cytochrome c"/>
    <property type="match status" value="1"/>
</dbReference>
<feature type="signal peptide" evidence="7">
    <location>
        <begin position="1"/>
        <end position="36"/>
    </location>
</feature>
<evidence type="ECO:0000256" key="4">
    <source>
        <dbReference type="ARBA" id="ARBA00022982"/>
    </source>
</evidence>
<feature type="domain" description="Cytochrome c" evidence="8">
    <location>
        <begin position="38"/>
        <end position="124"/>
    </location>
</feature>
<evidence type="ECO:0000313" key="10">
    <source>
        <dbReference type="Proteomes" id="UP000198284"/>
    </source>
</evidence>
<dbReference type="Proteomes" id="UP000198284">
    <property type="component" value="Unassembled WGS sequence"/>
</dbReference>
<keyword evidence="3 6" id="KW-0479">Metal-binding</keyword>
<dbReference type="PROSITE" id="PS51007">
    <property type="entry name" value="CYTC"/>
    <property type="match status" value="1"/>
</dbReference>
<dbReference type="GO" id="GO:0020037">
    <property type="term" value="F:heme binding"/>
    <property type="evidence" value="ECO:0007669"/>
    <property type="project" value="InterPro"/>
</dbReference>
<dbReference type="InterPro" id="IPR050597">
    <property type="entry name" value="Cytochrome_c_Oxidase_Subunit"/>
</dbReference>
<evidence type="ECO:0000256" key="1">
    <source>
        <dbReference type="ARBA" id="ARBA00022448"/>
    </source>
</evidence>
<feature type="chain" id="PRO_5013235261" evidence="7">
    <location>
        <begin position="37"/>
        <end position="131"/>
    </location>
</feature>
<keyword evidence="2 6" id="KW-0349">Heme</keyword>
<dbReference type="PANTHER" id="PTHR33751:SF9">
    <property type="entry name" value="CYTOCHROME C4"/>
    <property type="match status" value="1"/>
</dbReference>
<keyword evidence="7" id="KW-0732">Signal</keyword>
<evidence type="ECO:0000313" key="9">
    <source>
        <dbReference type="EMBL" id="SNS68554.1"/>
    </source>
</evidence>
<evidence type="ECO:0000256" key="7">
    <source>
        <dbReference type="SAM" id="SignalP"/>
    </source>
</evidence>
<dbReference type="InterPro" id="IPR036909">
    <property type="entry name" value="Cyt_c-like_dom_sf"/>
</dbReference>
<dbReference type="AlphaFoldDB" id="A0A239GKG9"/>
<reference evidence="9 10" key="1">
    <citation type="submission" date="2017-06" db="EMBL/GenBank/DDBJ databases">
        <authorList>
            <person name="Kim H.J."/>
            <person name="Triplett B.A."/>
        </authorList>
    </citation>
    <scope>NUCLEOTIDE SEQUENCE [LARGE SCALE GENOMIC DNA]</scope>
    <source>
        <strain evidence="9 10">U15</strain>
    </source>
</reference>
<dbReference type="GO" id="GO:0046872">
    <property type="term" value="F:metal ion binding"/>
    <property type="evidence" value="ECO:0007669"/>
    <property type="project" value="UniProtKB-KW"/>
</dbReference>
<keyword evidence="1" id="KW-0813">Transport</keyword>
<dbReference type="InterPro" id="IPR009056">
    <property type="entry name" value="Cyt_c-like_dom"/>
</dbReference>
<gene>
    <name evidence="9" type="ORF">SAMN06265795_10530</name>
</gene>
<evidence type="ECO:0000256" key="5">
    <source>
        <dbReference type="ARBA" id="ARBA00023004"/>
    </source>
</evidence>
<dbReference type="Pfam" id="PF00034">
    <property type="entry name" value="Cytochrom_C"/>
    <property type="match status" value="1"/>
</dbReference>
<keyword evidence="5 6" id="KW-0408">Iron</keyword>